<protein>
    <submittedName>
        <fullName evidence="2">Uncharacterized protein</fullName>
    </submittedName>
</protein>
<organism evidence="2 3">
    <name type="scientific">Dactylosporangium salmoneum</name>
    <dbReference type="NCBI Taxonomy" id="53361"/>
    <lineage>
        <taxon>Bacteria</taxon>
        <taxon>Bacillati</taxon>
        <taxon>Actinomycetota</taxon>
        <taxon>Actinomycetes</taxon>
        <taxon>Micromonosporales</taxon>
        <taxon>Micromonosporaceae</taxon>
        <taxon>Dactylosporangium</taxon>
    </lineage>
</organism>
<name>A0ABN3FCH2_9ACTN</name>
<feature type="transmembrane region" description="Helical" evidence="1">
    <location>
        <begin position="43"/>
        <end position="64"/>
    </location>
</feature>
<feature type="transmembrane region" description="Helical" evidence="1">
    <location>
        <begin position="12"/>
        <end position="31"/>
    </location>
</feature>
<sequence>MITRRWVPASALTAVAVCFVTLVLLASYNPWHYVHLAPFGRTGTVATTLALAPLLLAGAVWLVVGNRLARAVVAAAATLLMLGSCLAGVAYETLSFVDPEPREVSVLGVSPDGRFELVDEHYSVMFMTAVERVRLRSRAGLASRASDQVLGCFEYQTDDARSPSLVLSSARFVGGTEVEIVSGDGVAWTTTFDPETLVAASTLARGCAS</sequence>
<keyword evidence="1" id="KW-1133">Transmembrane helix</keyword>
<proteinExistence type="predicted"/>
<evidence type="ECO:0000256" key="1">
    <source>
        <dbReference type="SAM" id="Phobius"/>
    </source>
</evidence>
<keyword evidence="1" id="KW-0812">Transmembrane</keyword>
<accession>A0ABN3FCH2</accession>
<dbReference type="RefSeq" id="WP_344610225.1">
    <property type="nucleotide sequence ID" value="NZ_BAAARV010000004.1"/>
</dbReference>
<dbReference type="EMBL" id="BAAARV010000004">
    <property type="protein sequence ID" value="GAA2326736.1"/>
    <property type="molecule type" value="Genomic_DNA"/>
</dbReference>
<evidence type="ECO:0000313" key="3">
    <source>
        <dbReference type="Proteomes" id="UP001501444"/>
    </source>
</evidence>
<keyword evidence="3" id="KW-1185">Reference proteome</keyword>
<dbReference type="Proteomes" id="UP001501444">
    <property type="component" value="Unassembled WGS sequence"/>
</dbReference>
<evidence type="ECO:0000313" key="2">
    <source>
        <dbReference type="EMBL" id="GAA2326736.1"/>
    </source>
</evidence>
<gene>
    <name evidence="2" type="ORF">GCM10010170_001770</name>
</gene>
<reference evidence="2 3" key="1">
    <citation type="journal article" date="2019" name="Int. J. Syst. Evol. Microbiol.">
        <title>The Global Catalogue of Microorganisms (GCM) 10K type strain sequencing project: providing services to taxonomists for standard genome sequencing and annotation.</title>
        <authorList>
            <consortium name="The Broad Institute Genomics Platform"/>
            <consortium name="The Broad Institute Genome Sequencing Center for Infectious Disease"/>
            <person name="Wu L."/>
            <person name="Ma J."/>
        </authorList>
    </citation>
    <scope>NUCLEOTIDE SEQUENCE [LARGE SCALE GENOMIC DNA]</scope>
    <source>
        <strain evidence="2 3">JCM 3272</strain>
    </source>
</reference>
<comment type="caution">
    <text evidence="2">The sequence shown here is derived from an EMBL/GenBank/DDBJ whole genome shotgun (WGS) entry which is preliminary data.</text>
</comment>
<feature type="transmembrane region" description="Helical" evidence="1">
    <location>
        <begin position="71"/>
        <end position="91"/>
    </location>
</feature>
<keyword evidence="1" id="KW-0472">Membrane</keyword>